<evidence type="ECO:0000313" key="3">
    <source>
        <dbReference type="Proteomes" id="UP000215005"/>
    </source>
</evidence>
<dbReference type="KEGG" id="ngv:CDO52_19055"/>
<reference evidence="2 3" key="1">
    <citation type="submission" date="2017-08" db="EMBL/GenBank/DDBJ databases">
        <title>The complete genome sequence of Nocardiopsis gilva YIM 90087.</title>
        <authorList>
            <person name="Yin M."/>
            <person name="Tang S."/>
        </authorList>
    </citation>
    <scope>NUCLEOTIDE SEQUENCE [LARGE SCALE GENOMIC DNA]</scope>
    <source>
        <strain evidence="2 3">YIM 90087</strain>
    </source>
</reference>
<dbReference type="RefSeq" id="WP_017619134.1">
    <property type="nucleotide sequence ID" value="NZ_ANBG01000224.1"/>
</dbReference>
<dbReference type="InterPro" id="IPR010982">
    <property type="entry name" value="Lambda_DNA-bd_dom_sf"/>
</dbReference>
<gene>
    <name evidence="2" type="ORF">CDO52_19055</name>
</gene>
<dbReference type="AlphaFoldDB" id="A0A223S922"/>
<keyword evidence="3" id="KW-1185">Reference proteome</keyword>
<accession>A0A223S922</accession>
<dbReference type="Pfam" id="PF19054">
    <property type="entry name" value="DUF5753"/>
    <property type="match status" value="1"/>
</dbReference>
<dbReference type="InterPro" id="IPR001387">
    <property type="entry name" value="Cro/C1-type_HTH"/>
</dbReference>
<feature type="domain" description="HTH cro/C1-type" evidence="1">
    <location>
        <begin position="20"/>
        <end position="74"/>
    </location>
</feature>
<dbReference type="Proteomes" id="UP000215005">
    <property type="component" value="Chromosome"/>
</dbReference>
<dbReference type="Gene3D" id="1.10.260.40">
    <property type="entry name" value="lambda repressor-like DNA-binding domains"/>
    <property type="match status" value="1"/>
</dbReference>
<organism evidence="2 3">
    <name type="scientific">Nocardiopsis gilva YIM 90087</name>
    <dbReference type="NCBI Taxonomy" id="1235441"/>
    <lineage>
        <taxon>Bacteria</taxon>
        <taxon>Bacillati</taxon>
        <taxon>Actinomycetota</taxon>
        <taxon>Actinomycetes</taxon>
        <taxon>Streptosporangiales</taxon>
        <taxon>Nocardiopsidaceae</taxon>
        <taxon>Nocardiopsis</taxon>
    </lineage>
</organism>
<sequence length="286" mass="31433">MGDKERRNPSVSRRRLAAELRRLRERSGLAITEVARRFGWSPAHVVRLETGAIGVRAADIRHLADIYNLSEQERTALSELVERTKANSWWSRFSDVLRPEFIDLEQNASRIRLWEPLLVPELLRTDDYLCACARAIQSLDGRSLEQLATAQSARRSAVLGESKVPLEVVIGEAVLNNAVGGADVLRAQLEFLLDAARLPSVTLRVVPFSAEDHPGHAGGFSVLTLDGAGPGGGEEEVVVHAELSGASAFFGDHDGVARQMARFTWIEEAALSSRASCALIQRYVWS</sequence>
<dbReference type="PROSITE" id="PS50943">
    <property type="entry name" value="HTH_CROC1"/>
    <property type="match status" value="1"/>
</dbReference>
<name>A0A223S922_9ACTN</name>
<dbReference type="EMBL" id="CP022753">
    <property type="protein sequence ID" value="ASU84616.1"/>
    <property type="molecule type" value="Genomic_DNA"/>
</dbReference>
<dbReference type="SMART" id="SM00530">
    <property type="entry name" value="HTH_XRE"/>
    <property type="match status" value="1"/>
</dbReference>
<proteinExistence type="predicted"/>
<dbReference type="OrthoDB" id="5177725at2"/>
<protein>
    <submittedName>
        <fullName evidence="2">XRE family transcriptional regulator</fullName>
    </submittedName>
</protein>
<dbReference type="SUPFAM" id="SSF47413">
    <property type="entry name" value="lambda repressor-like DNA-binding domains"/>
    <property type="match status" value="1"/>
</dbReference>
<dbReference type="GO" id="GO:0003677">
    <property type="term" value="F:DNA binding"/>
    <property type="evidence" value="ECO:0007669"/>
    <property type="project" value="InterPro"/>
</dbReference>
<dbReference type="CDD" id="cd00093">
    <property type="entry name" value="HTH_XRE"/>
    <property type="match status" value="1"/>
</dbReference>
<evidence type="ECO:0000313" key="2">
    <source>
        <dbReference type="EMBL" id="ASU84616.1"/>
    </source>
</evidence>
<dbReference type="Pfam" id="PF13560">
    <property type="entry name" value="HTH_31"/>
    <property type="match status" value="1"/>
</dbReference>
<evidence type="ECO:0000259" key="1">
    <source>
        <dbReference type="PROSITE" id="PS50943"/>
    </source>
</evidence>
<dbReference type="InterPro" id="IPR043917">
    <property type="entry name" value="DUF5753"/>
</dbReference>